<feature type="domain" description="FMN-binding" evidence="2">
    <location>
        <begin position="63"/>
        <end position="136"/>
    </location>
</feature>
<name>A0A017RX36_9CLOT</name>
<dbReference type="InterPro" id="IPR007329">
    <property type="entry name" value="FMN-bd"/>
</dbReference>
<sequence length="138" mass="15298">MKKKHNIKKILIVFFSIILSITVLFLIGLKVKLNNFSEEINRIKISNVDLSKVKDGIYIGEYYLNEDVGAKVRISVQNKTINSIDILEHKCGLGKKAENIISDVKAEQSLNVDTVTGATGSSKVILKAIERGLNKGIK</sequence>
<dbReference type="SMART" id="SM00900">
    <property type="entry name" value="FMN_bind"/>
    <property type="match status" value="1"/>
</dbReference>
<keyword evidence="1" id="KW-0812">Transmembrane</keyword>
<protein>
    <submittedName>
        <fullName evidence="3">FMN-binding protein</fullName>
    </submittedName>
</protein>
<reference evidence="3 4" key="1">
    <citation type="journal article" date="2014" name="Genome Announc.">
        <title>Draft Genome Sequence of Fervidicella metallireducens Strain AeBT, an Iron-Reducing Thermoanaerobe from the Great Artesian Basin.</title>
        <authorList>
            <person name="Patel B.K."/>
        </authorList>
    </citation>
    <scope>NUCLEOTIDE SEQUENCE [LARGE SCALE GENOMIC DNA]</scope>
    <source>
        <strain evidence="3 4">AeB</strain>
    </source>
</reference>
<dbReference type="Gene3D" id="3.90.1010.20">
    <property type="match status" value="1"/>
</dbReference>
<feature type="transmembrane region" description="Helical" evidence="1">
    <location>
        <begin position="12"/>
        <end position="29"/>
    </location>
</feature>
<dbReference type="EMBL" id="AZQP01000008">
    <property type="protein sequence ID" value="EYE89131.1"/>
    <property type="molecule type" value="Genomic_DNA"/>
</dbReference>
<dbReference type="STRING" id="1403537.Q428_04095"/>
<dbReference type="Pfam" id="PF04205">
    <property type="entry name" value="FMN_bind"/>
    <property type="match status" value="1"/>
</dbReference>
<organism evidence="3 4">
    <name type="scientific">Fervidicella metallireducens AeB</name>
    <dbReference type="NCBI Taxonomy" id="1403537"/>
    <lineage>
        <taxon>Bacteria</taxon>
        <taxon>Bacillati</taxon>
        <taxon>Bacillota</taxon>
        <taxon>Clostridia</taxon>
        <taxon>Eubacteriales</taxon>
        <taxon>Clostridiaceae</taxon>
        <taxon>Fervidicella</taxon>
    </lineage>
</organism>
<dbReference type="OrthoDB" id="307864at2"/>
<keyword evidence="4" id="KW-1185">Reference proteome</keyword>
<gene>
    <name evidence="3" type="ORF">Q428_04095</name>
</gene>
<dbReference type="GO" id="GO:0016020">
    <property type="term" value="C:membrane"/>
    <property type="evidence" value="ECO:0007669"/>
    <property type="project" value="InterPro"/>
</dbReference>
<comment type="caution">
    <text evidence="3">The sequence shown here is derived from an EMBL/GenBank/DDBJ whole genome shotgun (WGS) entry which is preliminary data.</text>
</comment>
<evidence type="ECO:0000313" key="4">
    <source>
        <dbReference type="Proteomes" id="UP000019681"/>
    </source>
</evidence>
<evidence type="ECO:0000313" key="3">
    <source>
        <dbReference type="EMBL" id="EYE89131.1"/>
    </source>
</evidence>
<dbReference type="GO" id="GO:0010181">
    <property type="term" value="F:FMN binding"/>
    <property type="evidence" value="ECO:0007669"/>
    <property type="project" value="InterPro"/>
</dbReference>
<dbReference type="Proteomes" id="UP000019681">
    <property type="component" value="Unassembled WGS sequence"/>
</dbReference>
<evidence type="ECO:0000259" key="2">
    <source>
        <dbReference type="SMART" id="SM00900"/>
    </source>
</evidence>
<dbReference type="AlphaFoldDB" id="A0A017RX36"/>
<proteinExistence type="predicted"/>
<evidence type="ECO:0000256" key="1">
    <source>
        <dbReference type="SAM" id="Phobius"/>
    </source>
</evidence>
<keyword evidence="1" id="KW-1133">Transmembrane helix</keyword>
<accession>A0A017RX36</accession>
<keyword evidence="1" id="KW-0472">Membrane</keyword>
<dbReference type="RefSeq" id="WP_035378393.1">
    <property type="nucleotide sequence ID" value="NZ_AZQP01000008.1"/>
</dbReference>